<evidence type="ECO:0000313" key="2">
    <source>
        <dbReference type="Proteomes" id="UP000019364"/>
    </source>
</evidence>
<gene>
    <name evidence="1" type="ORF">JCM16418_2617</name>
</gene>
<keyword evidence="2" id="KW-1185">Reference proteome</keyword>
<protein>
    <recommendedName>
        <fullName evidence="3">Phosphonate ABC transporter phosphate-binding periplasmic component</fullName>
    </recommendedName>
</protein>
<dbReference type="EMBL" id="BAVZ01000007">
    <property type="protein sequence ID" value="GAF08535.1"/>
    <property type="molecule type" value="Genomic_DNA"/>
</dbReference>
<evidence type="ECO:0000313" key="1">
    <source>
        <dbReference type="EMBL" id="GAF08535.1"/>
    </source>
</evidence>
<reference evidence="1 2" key="1">
    <citation type="journal article" date="2014" name="Genome Announc.">
        <title>Draft Genome Sequence of Paenibacillus pini JCM 16418T, Isolated from the Rhizosphere of Pine Tree.</title>
        <authorList>
            <person name="Yuki M."/>
            <person name="Oshima K."/>
            <person name="Suda W."/>
            <person name="Oshida Y."/>
            <person name="Kitamura K."/>
            <person name="Iida Y."/>
            <person name="Hattori M."/>
            <person name="Ohkuma M."/>
        </authorList>
    </citation>
    <scope>NUCLEOTIDE SEQUENCE [LARGE SCALE GENOMIC DNA]</scope>
    <source>
        <strain evidence="1 2">JCM 16418</strain>
    </source>
</reference>
<evidence type="ECO:0008006" key="3">
    <source>
        <dbReference type="Google" id="ProtNLM"/>
    </source>
</evidence>
<sequence>MDQSWRDKISQAFIDITNDAEGAKIIKDIYTHVGYVAGDDKNFEPVRKYAEAVGQEIK</sequence>
<name>W7YC84_9BACL</name>
<dbReference type="STRING" id="1236976.JCM16418_2617"/>
<dbReference type="Proteomes" id="UP000019364">
    <property type="component" value="Unassembled WGS sequence"/>
</dbReference>
<organism evidence="1 2">
    <name type="scientific">Paenibacillus pini JCM 16418</name>
    <dbReference type="NCBI Taxonomy" id="1236976"/>
    <lineage>
        <taxon>Bacteria</taxon>
        <taxon>Bacillati</taxon>
        <taxon>Bacillota</taxon>
        <taxon>Bacilli</taxon>
        <taxon>Bacillales</taxon>
        <taxon>Paenibacillaceae</taxon>
        <taxon>Paenibacillus</taxon>
    </lineage>
</organism>
<accession>W7YC84</accession>
<dbReference type="eggNOG" id="COG3221">
    <property type="taxonomic scope" value="Bacteria"/>
</dbReference>
<dbReference type="AlphaFoldDB" id="W7YC84"/>
<comment type="caution">
    <text evidence="1">The sequence shown here is derived from an EMBL/GenBank/DDBJ whole genome shotgun (WGS) entry which is preliminary data.</text>
</comment>
<proteinExistence type="predicted"/>